<dbReference type="InterPro" id="IPR006121">
    <property type="entry name" value="HMA_dom"/>
</dbReference>
<dbReference type="Gene3D" id="3.30.70.100">
    <property type="match status" value="1"/>
</dbReference>
<keyword evidence="4" id="KW-1185">Reference proteome</keyword>
<gene>
    <name evidence="3" type="ORF">IV454_24580</name>
</gene>
<dbReference type="Pfam" id="PF00403">
    <property type="entry name" value="HMA"/>
    <property type="match status" value="1"/>
</dbReference>
<feature type="domain" description="HMA" evidence="2">
    <location>
        <begin position="20"/>
        <end position="87"/>
    </location>
</feature>
<dbReference type="EMBL" id="CP065053">
    <property type="protein sequence ID" value="QPI48671.1"/>
    <property type="molecule type" value="Genomic_DNA"/>
</dbReference>
<name>A0AA48W9W2_9BURK</name>
<dbReference type="CDD" id="cd00371">
    <property type="entry name" value="HMA"/>
    <property type="match status" value="1"/>
</dbReference>
<reference evidence="3 4" key="1">
    <citation type="submission" date="2020-11" db="EMBL/GenBank/DDBJ databases">
        <authorList>
            <person name="Sun Q."/>
        </authorList>
    </citation>
    <scope>NUCLEOTIDE SEQUENCE [LARGE SCALE GENOMIC DNA]</scope>
    <source>
        <strain evidence="3 4">P8398</strain>
    </source>
</reference>
<dbReference type="InterPro" id="IPR036163">
    <property type="entry name" value="HMA_dom_sf"/>
</dbReference>
<dbReference type="PROSITE" id="PS50846">
    <property type="entry name" value="HMA_2"/>
    <property type="match status" value="1"/>
</dbReference>
<feature type="signal peptide" evidence="1">
    <location>
        <begin position="1"/>
        <end position="18"/>
    </location>
</feature>
<feature type="chain" id="PRO_5047118782" evidence="1">
    <location>
        <begin position="19"/>
        <end position="105"/>
    </location>
</feature>
<evidence type="ECO:0000313" key="4">
    <source>
        <dbReference type="Proteomes" id="UP000662888"/>
    </source>
</evidence>
<proteinExistence type="predicted"/>
<organism evidence="3 4">
    <name type="scientific">Massilia antarctica</name>
    <dbReference type="NCBI Taxonomy" id="2765360"/>
    <lineage>
        <taxon>Bacteria</taxon>
        <taxon>Pseudomonadati</taxon>
        <taxon>Pseudomonadota</taxon>
        <taxon>Betaproteobacteria</taxon>
        <taxon>Burkholderiales</taxon>
        <taxon>Oxalobacteraceae</taxon>
        <taxon>Telluria group</taxon>
        <taxon>Massilia</taxon>
    </lineage>
</organism>
<accession>A0AA48W9W2</accession>
<dbReference type="SUPFAM" id="SSF55008">
    <property type="entry name" value="HMA, heavy metal-associated domain"/>
    <property type="match status" value="1"/>
</dbReference>
<dbReference type="Proteomes" id="UP000662888">
    <property type="component" value="Chromosome"/>
</dbReference>
<sequence length="105" mass="11092">MKKTIAIALLVAASSSHAAPTLKAEVNGMVCAFCAQGIEKHLRQLPQTKDVYVNLKERIVAVEIKDGETLAPDTVKTVVKDAGYDVIGIETVSQTASQLKAAAAK</sequence>
<evidence type="ECO:0000256" key="1">
    <source>
        <dbReference type="SAM" id="SignalP"/>
    </source>
</evidence>
<keyword evidence="1" id="KW-0732">Signal</keyword>
<dbReference type="RefSeq" id="WP_206088270.1">
    <property type="nucleotide sequence ID" value="NZ_CP065053.1"/>
</dbReference>
<evidence type="ECO:0000313" key="3">
    <source>
        <dbReference type="EMBL" id="QPI48671.1"/>
    </source>
</evidence>
<protein>
    <submittedName>
        <fullName evidence="3">Heavy-metal-associated domain-containing protein</fullName>
    </submittedName>
</protein>
<evidence type="ECO:0000259" key="2">
    <source>
        <dbReference type="PROSITE" id="PS50846"/>
    </source>
</evidence>